<feature type="coiled-coil region" evidence="1">
    <location>
        <begin position="155"/>
        <end position="196"/>
    </location>
</feature>
<dbReference type="InterPro" id="IPR043708">
    <property type="entry name" value="DUF5648"/>
</dbReference>
<protein>
    <recommendedName>
        <fullName evidence="3">DUF5648 domain-containing protein</fullName>
    </recommendedName>
</protein>
<name>A0A9P6U8Q5_9FUNG</name>
<keyword evidence="1" id="KW-0175">Coiled coil</keyword>
<feature type="domain" description="DUF5648" evidence="3">
    <location>
        <begin position="564"/>
        <end position="681"/>
    </location>
</feature>
<dbReference type="AlphaFoldDB" id="A0A9P6U8Q5"/>
<feature type="region of interest" description="Disordered" evidence="2">
    <location>
        <begin position="431"/>
        <end position="569"/>
    </location>
</feature>
<organism evidence="4 5">
    <name type="scientific">Actinomortierella ambigua</name>
    <dbReference type="NCBI Taxonomy" id="1343610"/>
    <lineage>
        <taxon>Eukaryota</taxon>
        <taxon>Fungi</taxon>
        <taxon>Fungi incertae sedis</taxon>
        <taxon>Mucoromycota</taxon>
        <taxon>Mortierellomycotina</taxon>
        <taxon>Mortierellomycetes</taxon>
        <taxon>Mortierellales</taxon>
        <taxon>Mortierellaceae</taxon>
        <taxon>Actinomortierella</taxon>
    </lineage>
</organism>
<proteinExistence type="predicted"/>
<sequence>MDNNFFQPTDTSCPLSPSSEPVIQPTTTAIPQSETMDVDSGSLSFVYTGLQDPPPTMMITPAPTILSNSAAADLALALSSSLYGVSDISFGTSDIDGAELPSLYSDPMSEQQQQQQQQLRSDPVDQSRSMSIATDVLIHLADIRDAFNVASRTSLLEYKKLAQQTLDRVDNLQEDMDKIKRRVKDIDEDLGRLQTSSSETTDTIEDLRATADTIQQAISEAFSGLQQTVLDGLGPLRQSILTMQRDIVGLQLAVEGNTVQMRNTEQSVTHAQQYLIGVQKSTRRAANEVAHMQAQSVRLQKDIVELPSVIVTAMTTNMAAGTTTTSSSATATASDSVTSAADAAADAVAAATVAADAPLSSTPSQYTAAAVDRPSETTTTTTTTMLQEILGQLQQISRTITHDQVLKDILAEVSAARREPSLVDWLYRARRSTRSKRSREEDPEQEGDKFGICSRNGQAGLGEGSQRQPPLKKERRSESEDEEEVEEEDDDDDEEEDEEETEGEEGEEENELESGEQDELDDDDEEEGEGEEGSKKDENEEKQGESDKGHMMFQPRAHSDCPNQSGDHFYTVDPQDYRPHGYTFEGIVGYLYPTLKPNTVAFHHWYHPKCDNFYTMHEFKGPGPQGYEYHGIVGYLYPSAVQGTVPLLRWWNGVDHFYCTDPGGELAPRVGYSFEGVEGYLFPSPVEGTIPLFRWFTT</sequence>
<evidence type="ECO:0000259" key="3">
    <source>
        <dbReference type="Pfam" id="PF18885"/>
    </source>
</evidence>
<evidence type="ECO:0000313" key="5">
    <source>
        <dbReference type="Proteomes" id="UP000807716"/>
    </source>
</evidence>
<feature type="compositionally biased region" description="Basic and acidic residues" evidence="2">
    <location>
        <begin position="532"/>
        <end position="550"/>
    </location>
</feature>
<comment type="caution">
    <text evidence="4">The sequence shown here is derived from an EMBL/GenBank/DDBJ whole genome shotgun (WGS) entry which is preliminary data.</text>
</comment>
<gene>
    <name evidence="4" type="ORF">DFQ27_001498</name>
</gene>
<accession>A0A9P6U8Q5</accession>
<evidence type="ECO:0000256" key="1">
    <source>
        <dbReference type="SAM" id="Coils"/>
    </source>
</evidence>
<dbReference type="EMBL" id="JAAAJB010000150">
    <property type="protein sequence ID" value="KAG0264023.1"/>
    <property type="molecule type" value="Genomic_DNA"/>
</dbReference>
<evidence type="ECO:0000313" key="4">
    <source>
        <dbReference type="EMBL" id="KAG0264023.1"/>
    </source>
</evidence>
<feature type="compositionally biased region" description="Acidic residues" evidence="2">
    <location>
        <begin position="479"/>
        <end position="531"/>
    </location>
</feature>
<feature type="region of interest" description="Disordered" evidence="2">
    <location>
        <begin position="99"/>
        <end position="126"/>
    </location>
</feature>
<dbReference type="Proteomes" id="UP000807716">
    <property type="component" value="Unassembled WGS sequence"/>
</dbReference>
<dbReference type="OrthoDB" id="9971254at2759"/>
<feature type="region of interest" description="Disordered" evidence="2">
    <location>
        <begin position="1"/>
        <end position="21"/>
    </location>
</feature>
<keyword evidence="5" id="KW-1185">Reference proteome</keyword>
<reference evidence="4" key="1">
    <citation type="journal article" date="2020" name="Fungal Divers.">
        <title>Resolving the Mortierellaceae phylogeny through synthesis of multi-gene phylogenetics and phylogenomics.</title>
        <authorList>
            <person name="Vandepol N."/>
            <person name="Liber J."/>
            <person name="Desiro A."/>
            <person name="Na H."/>
            <person name="Kennedy M."/>
            <person name="Barry K."/>
            <person name="Grigoriev I.V."/>
            <person name="Miller A.N."/>
            <person name="O'Donnell K."/>
            <person name="Stajich J.E."/>
            <person name="Bonito G."/>
        </authorList>
    </citation>
    <scope>NUCLEOTIDE SEQUENCE</scope>
    <source>
        <strain evidence="4">BC1065</strain>
    </source>
</reference>
<evidence type="ECO:0000256" key="2">
    <source>
        <dbReference type="SAM" id="MobiDB-lite"/>
    </source>
</evidence>
<dbReference type="Pfam" id="PF18885">
    <property type="entry name" value="DUF5648"/>
    <property type="match status" value="1"/>
</dbReference>